<reference evidence="5 6" key="1">
    <citation type="submission" date="2016-10" db="EMBL/GenBank/DDBJ databases">
        <authorList>
            <person name="de Groot N.N."/>
        </authorList>
    </citation>
    <scope>NUCLEOTIDE SEQUENCE [LARGE SCALE GENOMIC DNA]</scope>
    <source>
        <strain evidence="5 6">DSM 44892</strain>
    </source>
</reference>
<dbReference type="InterPro" id="IPR005123">
    <property type="entry name" value="Oxoglu/Fe-dep_dioxygenase_dom"/>
</dbReference>
<dbReference type="AlphaFoldDB" id="A0A1G8L5V6"/>
<evidence type="ECO:0000256" key="3">
    <source>
        <dbReference type="RuleBase" id="RU003682"/>
    </source>
</evidence>
<evidence type="ECO:0000313" key="5">
    <source>
        <dbReference type="EMBL" id="SDI50975.1"/>
    </source>
</evidence>
<dbReference type="Pfam" id="PF03171">
    <property type="entry name" value="2OG-FeII_Oxy"/>
    <property type="match status" value="1"/>
</dbReference>
<sequence>MTTSGFTVPTIDIGPYLAPGAGASTSADCRTVAEALDRACRDVGFVQIVGHGMDPDALTGLASALDEFFALPLEVKKRYRRDPGANRGYSPPKSESLSMSLGIPSANRMNDFYEAFVIGTEAADVVGEDLPESSYAANNWPDAAPGFEPAVRAYFTRAQELARTLMTAFTDALGLPTGYFDPMIDHSIEALKMNNYALPEGEIELAGDLTGMGAHTDFGILTILWADRVPGLQVLGSDGVWHDVQPEEGALLINLGDAMARWTNDRWMSTIHRVDPPVADGRIIRRRSAAFFFDGNHDAVIETLPGMLAEGEQGYPPITVAENIAAKIAGFRSGVAPEGDLRETARVLAAGQPGGVSG</sequence>
<dbReference type="InterPro" id="IPR050231">
    <property type="entry name" value="Iron_ascorbate_oxido_reductase"/>
</dbReference>
<dbReference type="PROSITE" id="PS51471">
    <property type="entry name" value="FE2OG_OXY"/>
    <property type="match status" value="1"/>
</dbReference>
<evidence type="ECO:0000256" key="2">
    <source>
        <dbReference type="ARBA" id="ARBA00023194"/>
    </source>
</evidence>
<dbReference type="EMBL" id="FNDN01000008">
    <property type="protein sequence ID" value="SDI50975.1"/>
    <property type="molecule type" value="Genomic_DNA"/>
</dbReference>
<comment type="pathway">
    <text evidence="1">Antibiotic biosynthesis.</text>
</comment>
<accession>A0A1G8L5V6</accession>
<proteinExistence type="inferred from homology"/>
<dbReference type="GO" id="GO:0046872">
    <property type="term" value="F:metal ion binding"/>
    <property type="evidence" value="ECO:0007669"/>
    <property type="project" value="UniProtKB-KW"/>
</dbReference>
<dbReference type="InterPro" id="IPR026992">
    <property type="entry name" value="DIOX_N"/>
</dbReference>
<dbReference type="PRINTS" id="PR00682">
    <property type="entry name" value="IPNSYNTHASE"/>
</dbReference>
<dbReference type="Proteomes" id="UP000183263">
    <property type="component" value="Unassembled WGS sequence"/>
</dbReference>
<dbReference type="PANTHER" id="PTHR47990">
    <property type="entry name" value="2-OXOGLUTARATE (2OG) AND FE(II)-DEPENDENT OXYGENASE SUPERFAMILY PROTEIN-RELATED"/>
    <property type="match status" value="1"/>
</dbReference>
<dbReference type="InterPro" id="IPR027443">
    <property type="entry name" value="IPNS-like_sf"/>
</dbReference>
<organism evidence="5 6">
    <name type="scientific">Rhodococcus triatomae</name>
    <dbReference type="NCBI Taxonomy" id="300028"/>
    <lineage>
        <taxon>Bacteria</taxon>
        <taxon>Bacillati</taxon>
        <taxon>Actinomycetota</taxon>
        <taxon>Actinomycetes</taxon>
        <taxon>Mycobacteriales</taxon>
        <taxon>Nocardiaceae</taxon>
        <taxon>Rhodococcus</taxon>
    </lineage>
</organism>
<dbReference type="Pfam" id="PF14226">
    <property type="entry name" value="DIOX_N"/>
    <property type="match status" value="1"/>
</dbReference>
<dbReference type="RefSeq" id="WP_072738527.1">
    <property type="nucleotide sequence ID" value="NZ_CP048813.1"/>
</dbReference>
<feature type="domain" description="Fe2OG dioxygenase" evidence="4">
    <location>
        <begin position="187"/>
        <end position="295"/>
    </location>
</feature>
<dbReference type="SUPFAM" id="SSF51197">
    <property type="entry name" value="Clavaminate synthase-like"/>
    <property type="match status" value="1"/>
</dbReference>
<dbReference type="Gene3D" id="2.60.120.330">
    <property type="entry name" value="B-lactam Antibiotic, Isopenicillin N Synthase, Chain"/>
    <property type="match status" value="1"/>
</dbReference>
<name>A0A1G8L5V6_9NOCA</name>
<keyword evidence="2" id="KW-0045">Antibiotic biosynthesis</keyword>
<protein>
    <submittedName>
        <fullName evidence="5">Isopenicillin N synthase</fullName>
    </submittedName>
</protein>
<evidence type="ECO:0000313" key="6">
    <source>
        <dbReference type="Proteomes" id="UP000183263"/>
    </source>
</evidence>
<dbReference type="OrthoDB" id="21825at2"/>
<dbReference type="GO" id="GO:0016491">
    <property type="term" value="F:oxidoreductase activity"/>
    <property type="evidence" value="ECO:0007669"/>
    <property type="project" value="UniProtKB-KW"/>
</dbReference>
<keyword evidence="3" id="KW-0408">Iron</keyword>
<keyword evidence="3" id="KW-0560">Oxidoreductase</keyword>
<keyword evidence="3" id="KW-0479">Metal-binding</keyword>
<evidence type="ECO:0000256" key="1">
    <source>
        <dbReference type="ARBA" id="ARBA00004792"/>
    </source>
</evidence>
<dbReference type="InterPro" id="IPR044861">
    <property type="entry name" value="IPNS-like_FE2OG_OXY"/>
</dbReference>
<keyword evidence="6" id="KW-1185">Reference proteome</keyword>
<dbReference type="GO" id="GO:0017000">
    <property type="term" value="P:antibiotic biosynthetic process"/>
    <property type="evidence" value="ECO:0007669"/>
    <property type="project" value="UniProtKB-KW"/>
</dbReference>
<comment type="similarity">
    <text evidence="3">Belongs to the iron/ascorbate-dependent oxidoreductase family.</text>
</comment>
<gene>
    <name evidence="5" type="ORF">SAMN05444695_10871</name>
</gene>
<evidence type="ECO:0000259" key="4">
    <source>
        <dbReference type="PROSITE" id="PS51471"/>
    </source>
</evidence>